<dbReference type="Gene3D" id="1.10.3730.20">
    <property type="match status" value="1"/>
</dbReference>
<feature type="transmembrane region" description="Helical" evidence="2">
    <location>
        <begin position="189"/>
        <end position="211"/>
    </location>
</feature>
<keyword evidence="5" id="KW-1185">Reference proteome</keyword>
<gene>
    <name evidence="4" type="ORF">caldi_01350</name>
</gene>
<keyword evidence="2" id="KW-0472">Membrane</keyword>
<protein>
    <recommendedName>
        <fullName evidence="3">EamA domain-containing protein</fullName>
    </recommendedName>
</protein>
<dbReference type="PANTHER" id="PTHR22911">
    <property type="entry name" value="ACYL-MALONYL CONDENSING ENZYME-RELATED"/>
    <property type="match status" value="1"/>
</dbReference>
<dbReference type="AlphaFoldDB" id="A0AA35G6T7"/>
<dbReference type="InterPro" id="IPR037185">
    <property type="entry name" value="EmrE-like"/>
</dbReference>
<evidence type="ECO:0000259" key="3">
    <source>
        <dbReference type="Pfam" id="PF00892"/>
    </source>
</evidence>
<feature type="domain" description="EamA" evidence="3">
    <location>
        <begin position="1"/>
        <end position="137"/>
    </location>
</feature>
<dbReference type="EMBL" id="AP025628">
    <property type="protein sequence ID" value="BDG59045.1"/>
    <property type="molecule type" value="Genomic_DNA"/>
</dbReference>
<feature type="domain" description="EamA" evidence="3">
    <location>
        <begin position="165"/>
        <end position="302"/>
    </location>
</feature>
<comment type="similarity">
    <text evidence="1">Belongs to the EamA transporter family.</text>
</comment>
<feature type="transmembrane region" description="Helical" evidence="2">
    <location>
        <begin position="163"/>
        <end position="182"/>
    </location>
</feature>
<dbReference type="GO" id="GO:0016020">
    <property type="term" value="C:membrane"/>
    <property type="evidence" value="ECO:0007669"/>
    <property type="project" value="InterPro"/>
</dbReference>
<organism evidence="4 5">
    <name type="scientific">Caldinitratiruptor microaerophilus</name>
    <dbReference type="NCBI Taxonomy" id="671077"/>
    <lineage>
        <taxon>Bacteria</taxon>
        <taxon>Bacillati</taxon>
        <taxon>Bacillota</taxon>
        <taxon>Clostridia</taxon>
        <taxon>Eubacteriales</taxon>
        <taxon>Symbiobacteriaceae</taxon>
        <taxon>Caldinitratiruptor</taxon>
    </lineage>
</organism>
<feature type="transmembrane region" description="Helical" evidence="2">
    <location>
        <begin position="121"/>
        <end position="137"/>
    </location>
</feature>
<feature type="transmembrane region" description="Helical" evidence="2">
    <location>
        <begin position="33"/>
        <end position="52"/>
    </location>
</feature>
<dbReference type="SUPFAM" id="SSF103481">
    <property type="entry name" value="Multidrug resistance efflux transporter EmrE"/>
    <property type="match status" value="2"/>
</dbReference>
<dbReference type="Proteomes" id="UP001163687">
    <property type="component" value="Chromosome"/>
</dbReference>
<accession>A0AA35G6T7</accession>
<evidence type="ECO:0000256" key="2">
    <source>
        <dbReference type="SAM" id="Phobius"/>
    </source>
</evidence>
<evidence type="ECO:0000313" key="5">
    <source>
        <dbReference type="Proteomes" id="UP001163687"/>
    </source>
</evidence>
<dbReference type="InterPro" id="IPR000620">
    <property type="entry name" value="EamA_dom"/>
</dbReference>
<feature type="transmembrane region" description="Helical" evidence="2">
    <location>
        <begin position="64"/>
        <end position="83"/>
    </location>
</feature>
<keyword evidence="2" id="KW-1133">Transmembrane helix</keyword>
<dbReference type="RefSeq" id="WP_264843162.1">
    <property type="nucleotide sequence ID" value="NZ_AP025628.1"/>
</dbReference>
<evidence type="ECO:0000256" key="1">
    <source>
        <dbReference type="ARBA" id="ARBA00007362"/>
    </source>
</evidence>
<feature type="transmembrane region" description="Helical" evidence="2">
    <location>
        <begin position="95"/>
        <end position="114"/>
    </location>
</feature>
<dbReference type="KEGG" id="cmic:caldi_01350"/>
<proteinExistence type="inferred from homology"/>
<keyword evidence="2" id="KW-0812">Transmembrane</keyword>
<dbReference type="Pfam" id="PF00892">
    <property type="entry name" value="EamA"/>
    <property type="match status" value="2"/>
</dbReference>
<feature type="transmembrane region" description="Helical" evidence="2">
    <location>
        <begin position="231"/>
        <end position="250"/>
    </location>
</feature>
<evidence type="ECO:0000313" key="4">
    <source>
        <dbReference type="EMBL" id="BDG59045.1"/>
    </source>
</evidence>
<sequence length="303" mass="31472">MGILFALLTALCWGLYNLFVRRGRDGIDPGAGYLLTLLLNAGANAAFTLLPLPGSGAPGFGPVPVVLFVLAGLTTTLLGRWLYFESVFTLGPSRASAWKNASPVYTLFIAWLLLAERPTPFTVLGVLATLAGMYLLAREQAESERRGTLVGAAGAAAGHRGNVVGLLLGVGSGVAFASGIMLRKAGLNVWPDAAMGAAIGAAAALVGWLPVSVRRGEVGALLRASGPGLRYFFLAGVFSSLAQLFVFLSLRLTPSTVTHVVTSLEPVFTMMLSPLVLGGRERLNLALVRAVALITVGAALVSL</sequence>
<dbReference type="PANTHER" id="PTHR22911:SF137">
    <property type="entry name" value="SOLUTE CARRIER FAMILY 35 MEMBER G2-RELATED"/>
    <property type="match status" value="1"/>
</dbReference>
<feature type="transmembrane region" description="Helical" evidence="2">
    <location>
        <begin position="257"/>
        <end position="277"/>
    </location>
</feature>
<name>A0AA35G6T7_9FIRM</name>
<reference evidence="4" key="1">
    <citation type="submission" date="2022-03" db="EMBL/GenBank/DDBJ databases">
        <title>Complete genome sequence of Caldinitratiruptor microaerophilus.</title>
        <authorList>
            <person name="Mukaiyama R."/>
            <person name="Nishiyama T."/>
            <person name="Ueda K."/>
        </authorList>
    </citation>
    <scope>NUCLEOTIDE SEQUENCE</scope>
    <source>
        <strain evidence="4">JCM 16183</strain>
    </source>
</reference>
<feature type="transmembrane region" description="Helical" evidence="2">
    <location>
        <begin position="283"/>
        <end position="301"/>
    </location>
</feature>